<organism evidence="1">
    <name type="scientific">Myoviridae sp. ctZ2t4</name>
    <dbReference type="NCBI Taxonomy" id="2827693"/>
    <lineage>
        <taxon>Viruses</taxon>
        <taxon>Duplodnaviria</taxon>
        <taxon>Heunggongvirae</taxon>
        <taxon>Uroviricota</taxon>
        <taxon>Caudoviricetes</taxon>
    </lineage>
</organism>
<proteinExistence type="predicted"/>
<reference evidence="1" key="1">
    <citation type="journal article" date="2021" name="Proc. Natl. Acad. Sci. U.S.A.">
        <title>A Catalog of Tens of Thousands of Viruses from Human Metagenomes Reveals Hidden Associations with Chronic Diseases.</title>
        <authorList>
            <person name="Tisza M.J."/>
            <person name="Buck C.B."/>
        </authorList>
    </citation>
    <scope>NUCLEOTIDE SEQUENCE</scope>
    <source>
        <strain evidence="1">CtZ2t4</strain>
    </source>
</reference>
<evidence type="ECO:0000313" key="1">
    <source>
        <dbReference type="EMBL" id="DAF53819.1"/>
    </source>
</evidence>
<accession>A0A8S5SSN8</accession>
<protein>
    <submittedName>
        <fullName evidence="1">Cysteine-rich protein</fullName>
    </submittedName>
</protein>
<sequence length="54" mass="6215">MRDSKNYCPKCKKFLFSTNKTGGLEIRKGLAISINLEKIDMYCNCGEKIEIKLK</sequence>
<name>A0A8S5SSN8_9CAUD</name>
<dbReference type="EMBL" id="BK032664">
    <property type="protein sequence ID" value="DAF53819.1"/>
    <property type="molecule type" value="Genomic_DNA"/>
</dbReference>